<evidence type="ECO:0000256" key="2">
    <source>
        <dbReference type="ARBA" id="ARBA00023125"/>
    </source>
</evidence>
<feature type="domain" description="PsrA tetracyclin repressor-like C-terminal" evidence="6">
    <location>
        <begin position="98"/>
        <end position="202"/>
    </location>
</feature>
<evidence type="ECO:0000313" key="7">
    <source>
        <dbReference type="EMBL" id="MBE9373744.1"/>
    </source>
</evidence>
<dbReference type="Proteomes" id="UP000598360">
    <property type="component" value="Unassembled WGS sequence"/>
</dbReference>
<dbReference type="PANTHER" id="PTHR30055:SF234">
    <property type="entry name" value="HTH-TYPE TRANSCRIPTIONAL REGULATOR BETI"/>
    <property type="match status" value="1"/>
</dbReference>
<dbReference type="SUPFAM" id="SSF46689">
    <property type="entry name" value="Homeodomain-like"/>
    <property type="match status" value="1"/>
</dbReference>
<evidence type="ECO:0000259" key="6">
    <source>
        <dbReference type="Pfam" id="PF17939"/>
    </source>
</evidence>
<protein>
    <submittedName>
        <fullName evidence="7">TetR/AcrR family transcriptional regulator</fullName>
    </submittedName>
</protein>
<feature type="compositionally biased region" description="Basic and acidic residues" evidence="4">
    <location>
        <begin position="212"/>
        <end position="228"/>
    </location>
</feature>
<dbReference type="Pfam" id="PF00440">
    <property type="entry name" value="TetR_N"/>
    <property type="match status" value="1"/>
</dbReference>
<dbReference type="GO" id="GO:0003700">
    <property type="term" value="F:DNA-binding transcription factor activity"/>
    <property type="evidence" value="ECO:0007669"/>
    <property type="project" value="TreeGrafter"/>
</dbReference>
<evidence type="ECO:0000313" key="8">
    <source>
        <dbReference type="Proteomes" id="UP000598360"/>
    </source>
</evidence>
<keyword evidence="1" id="KW-0805">Transcription regulation</keyword>
<evidence type="ECO:0000259" key="5">
    <source>
        <dbReference type="Pfam" id="PF00440"/>
    </source>
</evidence>
<feature type="region of interest" description="Disordered" evidence="4">
    <location>
        <begin position="205"/>
        <end position="228"/>
    </location>
</feature>
<keyword evidence="2" id="KW-0238">DNA-binding</keyword>
<keyword evidence="3" id="KW-0804">Transcription</keyword>
<sequence>MARADRSAATREVILTTAERLFVEHGIGVVSNRQISEAAGQGNNTAVGYHFGTRADLVRAIVRRHYDAIEGLRRAAVDRVGESAGVREWAACMVHPPAHYLAELGSPTWYARFIAQAITDPAYRGIITEESLNSPALRETTAGLNRCIPDLPDEVRRERRDMARQLMVHIVADREGALAEGTPTARDTWRHVAAGLVDAVTGLWHAPVTRPAQDRPDDTGNENRRDQR</sequence>
<dbReference type="InterPro" id="IPR041586">
    <property type="entry name" value="PsrA_TetR_C"/>
</dbReference>
<evidence type="ECO:0000256" key="4">
    <source>
        <dbReference type="SAM" id="MobiDB-lite"/>
    </source>
</evidence>
<dbReference type="PANTHER" id="PTHR30055">
    <property type="entry name" value="HTH-TYPE TRANSCRIPTIONAL REGULATOR RUTR"/>
    <property type="match status" value="1"/>
</dbReference>
<dbReference type="Pfam" id="PF17939">
    <property type="entry name" value="TetR_C_30"/>
    <property type="match status" value="1"/>
</dbReference>
<dbReference type="AlphaFoldDB" id="A0A929B5W7"/>
<comment type="caution">
    <text evidence="7">The sequence shown here is derived from an EMBL/GenBank/DDBJ whole genome shotgun (WGS) entry which is preliminary data.</text>
</comment>
<evidence type="ECO:0000256" key="1">
    <source>
        <dbReference type="ARBA" id="ARBA00023015"/>
    </source>
</evidence>
<name>A0A929B5W7_9PSEU</name>
<keyword evidence="8" id="KW-1185">Reference proteome</keyword>
<dbReference type="EMBL" id="JADEYC010000007">
    <property type="protein sequence ID" value="MBE9373744.1"/>
    <property type="molecule type" value="Genomic_DNA"/>
</dbReference>
<feature type="domain" description="HTH tetR-type" evidence="5">
    <location>
        <begin position="14"/>
        <end position="61"/>
    </location>
</feature>
<organism evidence="7 8">
    <name type="scientific">Saccharopolyspora montiporae</name>
    <dbReference type="NCBI Taxonomy" id="2781240"/>
    <lineage>
        <taxon>Bacteria</taxon>
        <taxon>Bacillati</taxon>
        <taxon>Actinomycetota</taxon>
        <taxon>Actinomycetes</taxon>
        <taxon>Pseudonocardiales</taxon>
        <taxon>Pseudonocardiaceae</taxon>
        <taxon>Saccharopolyspora</taxon>
    </lineage>
</organism>
<dbReference type="InterPro" id="IPR001647">
    <property type="entry name" value="HTH_TetR"/>
</dbReference>
<proteinExistence type="predicted"/>
<reference evidence="7" key="1">
    <citation type="submission" date="2020-10" db="EMBL/GenBank/DDBJ databases">
        <title>Diversity and distribution of actinomycetes associated with coral in the coast of Hainan.</title>
        <authorList>
            <person name="Li F."/>
        </authorList>
    </citation>
    <scope>NUCLEOTIDE SEQUENCE</scope>
    <source>
        <strain evidence="7">HNM0983</strain>
    </source>
</reference>
<dbReference type="InterPro" id="IPR050109">
    <property type="entry name" value="HTH-type_TetR-like_transc_reg"/>
</dbReference>
<evidence type="ECO:0000256" key="3">
    <source>
        <dbReference type="ARBA" id="ARBA00023163"/>
    </source>
</evidence>
<dbReference type="GO" id="GO:0000976">
    <property type="term" value="F:transcription cis-regulatory region binding"/>
    <property type="evidence" value="ECO:0007669"/>
    <property type="project" value="TreeGrafter"/>
</dbReference>
<dbReference type="InterPro" id="IPR009057">
    <property type="entry name" value="Homeodomain-like_sf"/>
</dbReference>
<dbReference type="Gene3D" id="1.10.357.10">
    <property type="entry name" value="Tetracycline Repressor, domain 2"/>
    <property type="match status" value="1"/>
</dbReference>
<accession>A0A929B5W7</accession>
<gene>
    <name evidence="7" type="ORF">IQ251_04685</name>
</gene>